<feature type="domain" description="CUB" evidence="1">
    <location>
        <begin position="74"/>
        <end position="222"/>
    </location>
</feature>
<dbReference type="PANTHER" id="PTHR33236:SF11">
    <property type="entry name" value="CUB DOMAIN-CONTAINING PROTEIN"/>
    <property type="match status" value="1"/>
</dbReference>
<name>A0A8J5K4V3_HOMAM</name>
<keyword evidence="3" id="KW-1185">Reference proteome</keyword>
<evidence type="ECO:0000313" key="3">
    <source>
        <dbReference type="Proteomes" id="UP000747542"/>
    </source>
</evidence>
<dbReference type="Gene3D" id="2.60.120.290">
    <property type="entry name" value="Spermadhesin, CUB domain"/>
    <property type="match status" value="1"/>
</dbReference>
<gene>
    <name evidence="2" type="primary">MPN_137-L2</name>
    <name evidence="2" type="ORF">Hamer_G018360</name>
</gene>
<dbReference type="InterPro" id="IPR058698">
    <property type="entry name" value="CUB_metazoa"/>
</dbReference>
<evidence type="ECO:0000313" key="2">
    <source>
        <dbReference type="EMBL" id="KAG7167936.1"/>
    </source>
</evidence>
<dbReference type="PANTHER" id="PTHR33236">
    <property type="entry name" value="INTRAFLAGELLAR TRANSPORT PROTEIN 122 FAMILY PROTEIN-RELATED"/>
    <property type="match status" value="1"/>
</dbReference>
<dbReference type="SUPFAM" id="SSF49854">
    <property type="entry name" value="Spermadhesin, CUB domain"/>
    <property type="match status" value="1"/>
</dbReference>
<feature type="non-terminal residue" evidence="2">
    <location>
        <position position="225"/>
    </location>
</feature>
<dbReference type="Proteomes" id="UP000747542">
    <property type="component" value="Unassembled WGS sequence"/>
</dbReference>
<evidence type="ECO:0000259" key="1">
    <source>
        <dbReference type="Pfam" id="PF26080"/>
    </source>
</evidence>
<dbReference type="Pfam" id="PF26080">
    <property type="entry name" value="CUB_animal"/>
    <property type="match status" value="1"/>
</dbReference>
<accession>A0A8J5K4V3</accession>
<organism evidence="2 3">
    <name type="scientific">Homarus americanus</name>
    <name type="common">American lobster</name>
    <dbReference type="NCBI Taxonomy" id="6706"/>
    <lineage>
        <taxon>Eukaryota</taxon>
        <taxon>Metazoa</taxon>
        <taxon>Ecdysozoa</taxon>
        <taxon>Arthropoda</taxon>
        <taxon>Crustacea</taxon>
        <taxon>Multicrustacea</taxon>
        <taxon>Malacostraca</taxon>
        <taxon>Eumalacostraca</taxon>
        <taxon>Eucarida</taxon>
        <taxon>Decapoda</taxon>
        <taxon>Pleocyemata</taxon>
        <taxon>Astacidea</taxon>
        <taxon>Nephropoidea</taxon>
        <taxon>Nephropidae</taxon>
        <taxon>Homarus</taxon>
    </lineage>
</organism>
<dbReference type="EMBL" id="JAHLQT010021080">
    <property type="protein sequence ID" value="KAG7167936.1"/>
    <property type="molecule type" value="Genomic_DNA"/>
</dbReference>
<sequence length="225" mass="24266">GRIDTTGGRIDATGGRIDATGGRIDATGGRIDTTGGRIDATGGRTCTLRIRKMSPSVCFIRLDLLQFKSPHRPPANCLQYYTGTQGLFSSFNYDSDADSMYLNNLNYAICLRKEAGFCSVVYNNILPTNEKSFEIVNFQVDSAGAVNPTVSTGEAGVGLIQCVDDYLIMAGTRLCGHRLNDGSSPQPTDNAPITDTTNGPFIVQFTSDGSYTGQGFQLFYQQYSC</sequence>
<protein>
    <submittedName>
        <fullName evidence="2">UPF0134 protein</fullName>
    </submittedName>
</protein>
<comment type="caution">
    <text evidence="2">The sequence shown here is derived from an EMBL/GenBank/DDBJ whole genome shotgun (WGS) entry which is preliminary data.</text>
</comment>
<dbReference type="InterPro" id="IPR035914">
    <property type="entry name" value="Sperma_CUB_dom_sf"/>
</dbReference>
<proteinExistence type="predicted"/>
<dbReference type="AlphaFoldDB" id="A0A8J5K4V3"/>
<reference evidence="2" key="1">
    <citation type="journal article" date="2021" name="Sci. Adv.">
        <title>The American lobster genome reveals insights on longevity, neural, and immune adaptations.</title>
        <authorList>
            <person name="Polinski J.M."/>
            <person name="Zimin A.V."/>
            <person name="Clark K.F."/>
            <person name="Kohn A.B."/>
            <person name="Sadowski N."/>
            <person name="Timp W."/>
            <person name="Ptitsyn A."/>
            <person name="Khanna P."/>
            <person name="Romanova D.Y."/>
            <person name="Williams P."/>
            <person name="Greenwood S.J."/>
            <person name="Moroz L.L."/>
            <person name="Walt D.R."/>
            <person name="Bodnar A.G."/>
        </authorList>
    </citation>
    <scope>NUCLEOTIDE SEQUENCE</scope>
    <source>
        <strain evidence="2">GMGI-L3</strain>
    </source>
</reference>